<dbReference type="Gene3D" id="3.40.50.300">
    <property type="entry name" value="P-loop containing nucleotide triphosphate hydrolases"/>
    <property type="match status" value="1"/>
</dbReference>
<comment type="caution">
    <text evidence="4">The sequence shown here is derived from an EMBL/GenBank/DDBJ whole genome shotgun (WGS) entry which is preliminary data.</text>
</comment>
<dbReference type="InterPro" id="IPR042228">
    <property type="entry name" value="Dynein_linker_3"/>
</dbReference>
<feature type="region of interest" description="Disordered" evidence="1">
    <location>
        <begin position="345"/>
        <end position="368"/>
    </location>
</feature>
<dbReference type="AlphaFoldDB" id="A0A812CGD1"/>
<evidence type="ECO:0000313" key="5">
    <source>
        <dbReference type="Proteomes" id="UP000597762"/>
    </source>
</evidence>
<dbReference type="InterPro" id="IPR027417">
    <property type="entry name" value="P-loop_NTPase"/>
</dbReference>
<dbReference type="InterPro" id="IPR026983">
    <property type="entry name" value="DHC"/>
</dbReference>
<dbReference type="InterPro" id="IPR041466">
    <property type="entry name" value="Dynein_AAA5_ext"/>
</dbReference>
<feature type="domain" description="Dynein heavy chain hydrolytic ATP-binding dynein motor region" evidence="2">
    <location>
        <begin position="177"/>
        <end position="225"/>
    </location>
</feature>
<dbReference type="InterPro" id="IPR035699">
    <property type="entry name" value="AAA_6"/>
</dbReference>
<name>A0A812CGD1_ACAPH</name>
<dbReference type="GO" id="GO:0051959">
    <property type="term" value="F:dynein light intermediate chain binding"/>
    <property type="evidence" value="ECO:0007669"/>
    <property type="project" value="InterPro"/>
</dbReference>
<organism evidence="4 5">
    <name type="scientific">Acanthosepion pharaonis</name>
    <name type="common">Pharaoh cuttlefish</name>
    <name type="synonym">Sepia pharaonis</name>
    <dbReference type="NCBI Taxonomy" id="158019"/>
    <lineage>
        <taxon>Eukaryota</taxon>
        <taxon>Metazoa</taxon>
        <taxon>Spiralia</taxon>
        <taxon>Lophotrochozoa</taxon>
        <taxon>Mollusca</taxon>
        <taxon>Cephalopoda</taxon>
        <taxon>Coleoidea</taxon>
        <taxon>Decapodiformes</taxon>
        <taxon>Sepiida</taxon>
        <taxon>Sepiina</taxon>
        <taxon>Sepiidae</taxon>
        <taxon>Acanthosepion</taxon>
    </lineage>
</organism>
<protein>
    <submittedName>
        <fullName evidence="4">DNAH</fullName>
    </submittedName>
</protein>
<gene>
    <name evidence="4" type="ORF">SPHA_37114</name>
</gene>
<dbReference type="GO" id="GO:0005524">
    <property type="term" value="F:ATP binding"/>
    <property type="evidence" value="ECO:0007669"/>
    <property type="project" value="InterPro"/>
</dbReference>
<evidence type="ECO:0000256" key="1">
    <source>
        <dbReference type="SAM" id="MobiDB-lite"/>
    </source>
</evidence>
<dbReference type="Pfam" id="PF17852">
    <property type="entry name" value="Dynein_AAA_lid"/>
    <property type="match status" value="1"/>
</dbReference>
<dbReference type="GO" id="GO:0007018">
    <property type="term" value="P:microtubule-based movement"/>
    <property type="evidence" value="ECO:0007669"/>
    <property type="project" value="InterPro"/>
</dbReference>
<dbReference type="GO" id="GO:0045505">
    <property type="term" value="F:dynein intermediate chain binding"/>
    <property type="evidence" value="ECO:0007669"/>
    <property type="project" value="InterPro"/>
</dbReference>
<dbReference type="GO" id="GO:0030286">
    <property type="term" value="C:dynein complex"/>
    <property type="evidence" value="ECO:0007669"/>
    <property type="project" value="InterPro"/>
</dbReference>
<evidence type="ECO:0000259" key="2">
    <source>
        <dbReference type="Pfam" id="PF12774"/>
    </source>
</evidence>
<dbReference type="Pfam" id="PF12774">
    <property type="entry name" value="AAA_6"/>
    <property type="match status" value="2"/>
</dbReference>
<dbReference type="Gene3D" id="1.20.58.1120">
    <property type="match status" value="1"/>
</dbReference>
<feature type="domain" description="Dynein heavy chain hydrolytic ATP-binding dynein motor region" evidence="2">
    <location>
        <begin position="229"/>
        <end position="332"/>
    </location>
</feature>
<dbReference type="OrthoDB" id="286107at2759"/>
<dbReference type="Gene3D" id="3.20.180.20">
    <property type="entry name" value="Dynein heavy chain, N-terminal domain 2"/>
    <property type="match status" value="1"/>
</dbReference>
<dbReference type="PANTHER" id="PTHR46961:SF15">
    <property type="entry name" value="AAA+ ATPASE DOMAIN-CONTAINING PROTEIN"/>
    <property type="match status" value="1"/>
</dbReference>
<evidence type="ECO:0000259" key="3">
    <source>
        <dbReference type="Pfam" id="PF17852"/>
    </source>
</evidence>
<dbReference type="Proteomes" id="UP000597762">
    <property type="component" value="Unassembled WGS sequence"/>
</dbReference>
<dbReference type="Gene3D" id="1.10.472.130">
    <property type="match status" value="1"/>
</dbReference>
<sequence>MNDKTVSDINVTMKNENDKLTENEKIKIVAVKSSDGEKISLNKKVFLEDNVEEWLRELKSAVSEEISELSLRAIHEVEVNMPFEELTQKYPTQVCHLSTLYYWSMEIESGIQKLKHDRKALSIQTNYLRDLLDSICQRKIKECSDFEWRRTIKCYLLPDADDIPKPHLVILNNNLPYGGEFSGSCPNIIVTPATDKCFLFIAQAIYDIQAVCLVGPTEVGKKETLMLPNVNPSVAFFMTVTVQLSSDWHFPQKVKSVFRTVSLIKPDAFWILKGNFFSSGFKGANFLAGRLLEIASLARNHLPSMYSSRFHLSSLISTVKRAFQIQLSRDEKSWEKLENILRPESQVSTSTSKASLGSTSRQSQISSGARNSLSAAHVKKTDLKILIQAIEESLSLGMDADTFSRFQTLKLVKINPLTVDDFELMFGGLDSNEQLVDGLFTSVFKKANRNTSKTWITLDASVNPGWMDYLVSAVSKNRMIHLKNGDIIYMNENVKLFLETDNIQSASPTILSKLGLIYVDGIVGWELLAKTWIKTRKNRKIIANGNPNLNDMEEILMQCFQTTIEGVVKFLKTKVKHSTYVTEVGMFTNCLQMLTLLLSDKLELAGNVHVKKLFLFCLIWAFGGHLNEEDRKSFSSFLLESRTNV</sequence>
<keyword evidence="5" id="KW-1185">Reference proteome</keyword>
<dbReference type="PANTHER" id="PTHR46961">
    <property type="entry name" value="DYNEIN HEAVY CHAIN 1, AXONEMAL-LIKE PROTEIN"/>
    <property type="match status" value="1"/>
</dbReference>
<feature type="domain" description="Dynein heavy chain AAA 5 extension" evidence="3">
    <location>
        <begin position="556"/>
        <end position="641"/>
    </location>
</feature>
<accession>A0A812CGD1</accession>
<dbReference type="EMBL" id="CAHIKZ030001646">
    <property type="protein sequence ID" value="CAE1271152.1"/>
    <property type="molecule type" value="Genomic_DNA"/>
</dbReference>
<evidence type="ECO:0000313" key="4">
    <source>
        <dbReference type="EMBL" id="CAE1271152.1"/>
    </source>
</evidence>
<proteinExistence type="predicted"/>
<reference evidence="4" key="1">
    <citation type="submission" date="2021-01" db="EMBL/GenBank/DDBJ databases">
        <authorList>
            <person name="Li R."/>
            <person name="Bekaert M."/>
        </authorList>
    </citation>
    <scope>NUCLEOTIDE SEQUENCE</scope>
    <source>
        <strain evidence="4">Farmed</strain>
    </source>
</reference>